<dbReference type="EMBL" id="QOIL01000001">
    <property type="protein sequence ID" value="RCG33297.1"/>
    <property type="molecule type" value="Genomic_DNA"/>
</dbReference>
<keyword evidence="2" id="KW-1185">Reference proteome</keyword>
<evidence type="ECO:0000313" key="1">
    <source>
        <dbReference type="EMBL" id="RCG33297.1"/>
    </source>
</evidence>
<comment type="caution">
    <text evidence="1">The sequence shown here is derived from an EMBL/GenBank/DDBJ whole genome shotgun (WGS) entry which is preliminary data.</text>
</comment>
<sequence>MTDPRGGGSSPAYRTTFEYDAFGQLTARWAPPDTGGHRAWTQYYYTVGDEPAYGGGVVPHGLVRRVIAPGRTDPEHGPVHDFTLPDIGARWTQAGRFVGFLD</sequence>
<evidence type="ECO:0000313" key="2">
    <source>
        <dbReference type="Proteomes" id="UP000253094"/>
    </source>
</evidence>
<proteinExistence type="predicted"/>
<gene>
    <name evidence="1" type="ORF">DQ384_02420</name>
</gene>
<reference evidence="1 2" key="1">
    <citation type="submission" date="2018-06" db="EMBL/GenBank/DDBJ databases">
        <title>Sphaerisporangium craniellae sp. nov., isolated from a marine sponge in the South China Sea.</title>
        <authorList>
            <person name="Li L."/>
        </authorList>
    </citation>
    <scope>NUCLEOTIDE SEQUENCE [LARGE SCALE GENOMIC DNA]</scope>
    <source>
        <strain evidence="1 2">CCTCC AA 208026</strain>
    </source>
</reference>
<accession>A0A367FUB3</accession>
<dbReference type="AlphaFoldDB" id="A0A367FUB3"/>
<dbReference type="Proteomes" id="UP000253094">
    <property type="component" value="Unassembled WGS sequence"/>
</dbReference>
<name>A0A367FUB3_9ACTN</name>
<protein>
    <recommendedName>
        <fullName evidence="3">RHS repeat protein</fullName>
    </recommendedName>
</protein>
<dbReference type="RefSeq" id="WP_114026959.1">
    <property type="nucleotide sequence ID" value="NZ_QOIL01000001.1"/>
</dbReference>
<evidence type="ECO:0008006" key="3">
    <source>
        <dbReference type="Google" id="ProtNLM"/>
    </source>
</evidence>
<organism evidence="1 2">
    <name type="scientific">Sphaerisporangium album</name>
    <dbReference type="NCBI Taxonomy" id="509200"/>
    <lineage>
        <taxon>Bacteria</taxon>
        <taxon>Bacillati</taxon>
        <taxon>Actinomycetota</taxon>
        <taxon>Actinomycetes</taxon>
        <taxon>Streptosporangiales</taxon>
        <taxon>Streptosporangiaceae</taxon>
        <taxon>Sphaerisporangium</taxon>
    </lineage>
</organism>